<keyword evidence="2" id="KW-0812">Transmembrane</keyword>
<evidence type="ECO:0000256" key="1">
    <source>
        <dbReference type="ARBA" id="ARBA00004141"/>
    </source>
</evidence>
<evidence type="ECO:0000256" key="4">
    <source>
        <dbReference type="ARBA" id="ARBA00023136"/>
    </source>
</evidence>
<protein>
    <submittedName>
        <fullName evidence="5">DoxX</fullName>
    </submittedName>
</protein>
<evidence type="ECO:0000313" key="5">
    <source>
        <dbReference type="EMBL" id="SPY46008.1"/>
    </source>
</evidence>
<comment type="subcellular location">
    <subcellularLocation>
        <location evidence="1">Membrane</location>
        <topology evidence="1">Multi-pass membrane protein</topology>
    </subcellularLocation>
</comment>
<dbReference type="InterPro" id="IPR032808">
    <property type="entry name" value="DoxX"/>
</dbReference>
<evidence type="ECO:0000313" key="6">
    <source>
        <dbReference type="Proteomes" id="UP000251647"/>
    </source>
</evidence>
<dbReference type="AlphaFoldDB" id="A0A2T3Q327"/>
<accession>A0A2T3Q327</accession>
<gene>
    <name evidence="5" type="ORF">NCTC11647_04353</name>
</gene>
<proteinExistence type="predicted"/>
<dbReference type="Proteomes" id="UP000251647">
    <property type="component" value="Unassembled WGS sequence"/>
</dbReference>
<organism evidence="5 6">
    <name type="scientific">Photobacterium damselae</name>
    <dbReference type="NCBI Taxonomy" id="38293"/>
    <lineage>
        <taxon>Bacteria</taxon>
        <taxon>Pseudomonadati</taxon>
        <taxon>Pseudomonadota</taxon>
        <taxon>Gammaproteobacteria</taxon>
        <taxon>Vibrionales</taxon>
        <taxon>Vibrionaceae</taxon>
        <taxon>Photobacterium</taxon>
    </lineage>
</organism>
<evidence type="ECO:0000256" key="3">
    <source>
        <dbReference type="ARBA" id="ARBA00022989"/>
    </source>
</evidence>
<name>A0A2T3Q327_PHODM</name>
<keyword evidence="4" id="KW-0472">Membrane</keyword>
<dbReference type="RefSeq" id="WP_013404582.1">
    <property type="nucleotide sequence ID" value="NZ_CP079239.1"/>
</dbReference>
<sequence length="131" mass="15347">MIYIERWAIIIGRWMLALYFFIPGVMKFIEWDSHIDLMERHDMHYVAPLLFLAAIFQILGALLLMFNRYTEFVALSLSILVLLINFNLHDFWNYSGIERGHEMQNFIKNLAIFAGLLVLTGSALSKKVKHL</sequence>
<reference evidence="5 6" key="1">
    <citation type="submission" date="2018-06" db="EMBL/GenBank/DDBJ databases">
        <authorList>
            <consortium name="Pathogen Informatics"/>
            <person name="Doyle S."/>
        </authorList>
    </citation>
    <scope>NUCLEOTIDE SEQUENCE [LARGE SCALE GENOMIC DNA]</scope>
    <source>
        <strain evidence="5 6">NCTC11647</strain>
    </source>
</reference>
<dbReference type="GO" id="GO:0016020">
    <property type="term" value="C:membrane"/>
    <property type="evidence" value="ECO:0007669"/>
    <property type="project" value="UniProtKB-SubCell"/>
</dbReference>
<dbReference type="OrthoDB" id="5917252at2"/>
<dbReference type="Pfam" id="PF07681">
    <property type="entry name" value="DoxX"/>
    <property type="match status" value="1"/>
</dbReference>
<keyword evidence="3" id="KW-1133">Transmembrane helix</keyword>
<dbReference type="EMBL" id="UATL01000008">
    <property type="protein sequence ID" value="SPY46008.1"/>
    <property type="molecule type" value="Genomic_DNA"/>
</dbReference>
<evidence type="ECO:0000256" key="2">
    <source>
        <dbReference type="ARBA" id="ARBA00022692"/>
    </source>
</evidence>